<name>A0A0E9R6B1_ANGAN</name>
<accession>A0A0E9R6B1</accession>
<sequence length="40" mass="4533">MPRRNVAKVRHFYSLTGVICEPAPVRLTCPLDNINMLHVA</sequence>
<evidence type="ECO:0000313" key="1">
    <source>
        <dbReference type="EMBL" id="JAH24701.1"/>
    </source>
</evidence>
<reference evidence="1" key="2">
    <citation type="journal article" date="2015" name="Fish Shellfish Immunol.">
        <title>Early steps in the European eel (Anguilla anguilla)-Vibrio vulnificus interaction in the gills: Role of the RtxA13 toxin.</title>
        <authorList>
            <person name="Callol A."/>
            <person name="Pajuelo D."/>
            <person name="Ebbesson L."/>
            <person name="Teles M."/>
            <person name="MacKenzie S."/>
            <person name="Amaro C."/>
        </authorList>
    </citation>
    <scope>NUCLEOTIDE SEQUENCE</scope>
</reference>
<dbReference type="EMBL" id="GBXM01083876">
    <property type="protein sequence ID" value="JAH24701.1"/>
    <property type="molecule type" value="Transcribed_RNA"/>
</dbReference>
<proteinExistence type="predicted"/>
<dbReference type="AlphaFoldDB" id="A0A0E9R6B1"/>
<reference evidence="1" key="1">
    <citation type="submission" date="2014-11" db="EMBL/GenBank/DDBJ databases">
        <authorList>
            <person name="Amaro Gonzalez C."/>
        </authorList>
    </citation>
    <scope>NUCLEOTIDE SEQUENCE</scope>
</reference>
<protein>
    <submittedName>
        <fullName evidence="1">Uncharacterized protein</fullName>
    </submittedName>
</protein>
<organism evidence="1">
    <name type="scientific">Anguilla anguilla</name>
    <name type="common">European freshwater eel</name>
    <name type="synonym">Muraena anguilla</name>
    <dbReference type="NCBI Taxonomy" id="7936"/>
    <lineage>
        <taxon>Eukaryota</taxon>
        <taxon>Metazoa</taxon>
        <taxon>Chordata</taxon>
        <taxon>Craniata</taxon>
        <taxon>Vertebrata</taxon>
        <taxon>Euteleostomi</taxon>
        <taxon>Actinopterygii</taxon>
        <taxon>Neopterygii</taxon>
        <taxon>Teleostei</taxon>
        <taxon>Anguilliformes</taxon>
        <taxon>Anguillidae</taxon>
        <taxon>Anguilla</taxon>
    </lineage>
</organism>